<dbReference type="Proteomes" id="UP000093748">
    <property type="component" value="Unassembled WGS sequence"/>
</dbReference>
<reference evidence="6" key="1">
    <citation type="submission" date="2016-06" db="EMBL/GenBank/DDBJ databases">
        <title>NZP2037 Pacbio-Illumina hybrid assembly.</title>
        <authorList>
            <person name="Ramsay J.P."/>
        </authorList>
    </citation>
    <scope>NUCLEOTIDE SEQUENCE [LARGE SCALE GENOMIC DNA]</scope>
    <source>
        <strain evidence="6">R7ANS::ICEMlSym2042</strain>
    </source>
</reference>
<accession>A0A1A5I9P5</accession>
<dbReference type="CDD" id="cd00090">
    <property type="entry name" value="HTH_ARSR"/>
    <property type="match status" value="1"/>
</dbReference>
<dbReference type="PANTHER" id="PTHR33154:SF15">
    <property type="entry name" value="REGULATORY PROTEIN ARSR"/>
    <property type="match status" value="1"/>
</dbReference>
<dbReference type="InterPro" id="IPR011991">
    <property type="entry name" value="ArsR-like_HTH"/>
</dbReference>
<evidence type="ECO:0000256" key="3">
    <source>
        <dbReference type="ARBA" id="ARBA00023163"/>
    </source>
</evidence>
<evidence type="ECO:0000259" key="4">
    <source>
        <dbReference type="PROSITE" id="PS50987"/>
    </source>
</evidence>
<sequence>MKESALEPDRATSAIPSCISDSGAIAARFAALSHPARIEILKHLSASNSCCCREVVDRFDLAQSTVSQHLKILVEAGLVRFEPDRQRSRYAVDRAALADVSASLNALVNSCCSGR</sequence>
<name>A0A1A5I9P5_RHILI</name>
<dbReference type="PRINTS" id="PR00778">
    <property type="entry name" value="HTHARSR"/>
</dbReference>
<evidence type="ECO:0000256" key="2">
    <source>
        <dbReference type="ARBA" id="ARBA00023125"/>
    </source>
</evidence>
<dbReference type="SMART" id="SM00418">
    <property type="entry name" value="HTH_ARSR"/>
    <property type="match status" value="1"/>
</dbReference>
<dbReference type="Pfam" id="PF01022">
    <property type="entry name" value="HTH_5"/>
    <property type="match status" value="1"/>
</dbReference>
<dbReference type="SUPFAM" id="SSF46785">
    <property type="entry name" value="Winged helix' DNA-binding domain"/>
    <property type="match status" value="1"/>
</dbReference>
<dbReference type="InterPro" id="IPR036390">
    <property type="entry name" value="WH_DNA-bd_sf"/>
</dbReference>
<dbReference type="GO" id="GO:0003700">
    <property type="term" value="F:DNA-binding transcription factor activity"/>
    <property type="evidence" value="ECO:0007669"/>
    <property type="project" value="InterPro"/>
</dbReference>
<evidence type="ECO:0000313" key="6">
    <source>
        <dbReference type="Proteomes" id="UP000093748"/>
    </source>
</evidence>
<dbReference type="NCBIfam" id="NF033788">
    <property type="entry name" value="HTH_metalloreg"/>
    <property type="match status" value="1"/>
</dbReference>
<dbReference type="PROSITE" id="PS50987">
    <property type="entry name" value="HTH_ARSR_2"/>
    <property type="match status" value="1"/>
</dbReference>
<dbReference type="PANTHER" id="PTHR33154">
    <property type="entry name" value="TRANSCRIPTIONAL REGULATOR, ARSR FAMILY"/>
    <property type="match status" value="1"/>
</dbReference>
<feature type="domain" description="HTH arsR-type" evidence="4">
    <location>
        <begin position="19"/>
        <end position="112"/>
    </location>
</feature>
<proteinExistence type="predicted"/>
<organism evidence="5 6">
    <name type="scientific">Rhizobium loti</name>
    <name type="common">Mesorhizobium loti</name>
    <dbReference type="NCBI Taxonomy" id="381"/>
    <lineage>
        <taxon>Bacteria</taxon>
        <taxon>Pseudomonadati</taxon>
        <taxon>Pseudomonadota</taxon>
        <taxon>Alphaproteobacteria</taxon>
        <taxon>Hyphomicrobiales</taxon>
        <taxon>Phyllobacteriaceae</taxon>
        <taxon>Mesorhizobium</taxon>
    </lineage>
</organism>
<dbReference type="GO" id="GO:0003677">
    <property type="term" value="F:DNA binding"/>
    <property type="evidence" value="ECO:0007669"/>
    <property type="project" value="UniProtKB-KW"/>
</dbReference>
<evidence type="ECO:0000313" key="5">
    <source>
        <dbReference type="EMBL" id="OBP76981.1"/>
    </source>
</evidence>
<evidence type="ECO:0000256" key="1">
    <source>
        <dbReference type="ARBA" id="ARBA00023015"/>
    </source>
</evidence>
<keyword evidence="3" id="KW-0804">Transcription</keyword>
<gene>
    <name evidence="5" type="ORF">BAE39_13055</name>
</gene>
<dbReference type="InterPro" id="IPR051081">
    <property type="entry name" value="HTH_MetalResp_TranReg"/>
</dbReference>
<dbReference type="InterPro" id="IPR001845">
    <property type="entry name" value="HTH_ArsR_DNA-bd_dom"/>
</dbReference>
<comment type="caution">
    <text evidence="5">The sequence shown here is derived from an EMBL/GenBank/DDBJ whole genome shotgun (WGS) entry which is preliminary data.</text>
</comment>
<dbReference type="RefSeq" id="WP_032929546.1">
    <property type="nucleotide sequence ID" value="NZ_LZTH01000012.1"/>
</dbReference>
<protein>
    <submittedName>
        <fullName evidence="5">Transcriptional regulator</fullName>
    </submittedName>
</protein>
<dbReference type="EMBL" id="LZTJ01000012">
    <property type="protein sequence ID" value="OBP76981.1"/>
    <property type="molecule type" value="Genomic_DNA"/>
</dbReference>
<dbReference type="Gene3D" id="1.10.10.10">
    <property type="entry name" value="Winged helix-like DNA-binding domain superfamily/Winged helix DNA-binding domain"/>
    <property type="match status" value="1"/>
</dbReference>
<dbReference type="GeneID" id="66684977"/>
<keyword evidence="2" id="KW-0238">DNA-binding</keyword>
<dbReference type="OrthoDB" id="9804742at2"/>
<dbReference type="AlphaFoldDB" id="A0A1A5I9P5"/>
<keyword evidence="1" id="KW-0805">Transcription regulation</keyword>
<dbReference type="InterPro" id="IPR036388">
    <property type="entry name" value="WH-like_DNA-bd_sf"/>
</dbReference>